<accession>F8L3K2</accession>
<proteinExistence type="predicted"/>
<organism evidence="1 2">
    <name type="scientific">Simkania negevensis (strain ATCC VR-1471 / DSM 27360 / Z)</name>
    <dbReference type="NCBI Taxonomy" id="331113"/>
    <lineage>
        <taxon>Bacteria</taxon>
        <taxon>Pseudomonadati</taxon>
        <taxon>Chlamydiota</taxon>
        <taxon>Chlamydiia</taxon>
        <taxon>Parachlamydiales</taxon>
        <taxon>Simkaniaceae</taxon>
        <taxon>Simkania</taxon>
    </lineage>
</organism>
<evidence type="ECO:0000313" key="1">
    <source>
        <dbReference type="EMBL" id="CCB89861.1"/>
    </source>
</evidence>
<dbReference type="STRING" id="331113.SNE_A19840"/>
<reference key="1">
    <citation type="journal article" date="2011" name="Mol. Biol. Evol.">
        <title>Unity in variety -- the pan-genome of the Chlamydiae.</title>
        <authorList>
            <person name="Collingro A."/>
            <person name="Tischler P."/>
            <person name="Weinmaier T."/>
            <person name="Penz T."/>
            <person name="Heinz E."/>
            <person name="Brunham R.C."/>
            <person name="Read T.D."/>
            <person name="Bavoil P.M."/>
            <person name="Sachse K."/>
            <person name="Kahane S."/>
            <person name="Friedman M.G."/>
            <person name="Rattei T."/>
            <person name="Myers G.S.A."/>
            <person name="Horn M."/>
        </authorList>
    </citation>
    <scope>NUCLEOTIDE SEQUENCE</scope>
    <source>
        <strain>Z</strain>
    </source>
</reference>
<dbReference type="Proteomes" id="UP000000496">
    <property type="component" value="Chromosome gsn.131"/>
</dbReference>
<dbReference type="EMBL" id="FR872582">
    <property type="protein sequence ID" value="CCB89861.1"/>
    <property type="molecule type" value="Genomic_DNA"/>
</dbReference>
<evidence type="ECO:0000313" key="2">
    <source>
        <dbReference type="Proteomes" id="UP000000496"/>
    </source>
</evidence>
<dbReference type="RefSeq" id="WP_013944327.1">
    <property type="nucleotide sequence ID" value="NC_015713.1"/>
</dbReference>
<protein>
    <submittedName>
        <fullName evidence="1">Uncharacterized protein</fullName>
    </submittedName>
</protein>
<reference evidence="1 2" key="2">
    <citation type="journal article" date="2011" name="Mol. Biol. Evol.">
        <title>Unity in variety--the pan-genome of the Chlamydiae.</title>
        <authorList>
            <person name="Collingro A."/>
            <person name="Tischler P."/>
            <person name="Weinmaier T."/>
            <person name="Penz T."/>
            <person name="Heinz E."/>
            <person name="Brunham R.C."/>
            <person name="Read T.D."/>
            <person name="Bavoil P.M."/>
            <person name="Sachse K."/>
            <person name="Kahane S."/>
            <person name="Friedman M.G."/>
            <person name="Rattei T."/>
            <person name="Myers G.S."/>
            <person name="Horn M."/>
        </authorList>
    </citation>
    <scope>NUCLEOTIDE SEQUENCE [LARGE SCALE GENOMIC DNA]</scope>
    <source>
        <strain evidence="2">ATCC VR-1471 / Z</strain>
    </source>
</reference>
<keyword evidence="2" id="KW-1185">Reference proteome</keyword>
<dbReference type="HOGENOM" id="CLU_914972_0_0_0"/>
<gene>
    <name evidence="1" type="ordered locus">SNE_A19840</name>
</gene>
<sequence length="304" mass="32796">MALNLPQSNSVNVGNQAVAQAAIDGLISSSVELSVIMINLSLIENIFNFEATKNIAEDTRESFDKQAMQTALRGLGGLLNGGMTLGGAAFATVKQWQAESALKGDRAEIETMNKYLEEAKQVKGPDSRVLSNRERIGPMTEEEARGEAIQNRMEELTKTNDYKKLDLDESIEIYGPDKTDRLVIQKSSKEQANNLVTHLEKTIEKKQGYVTDQLRAASQKGETANLIGRSLGMIANGVTDGVGAQYQQEVGKYEASKAIGQSTQAMAQAGQNDLTSQANEALRTAIQTAQVLVNIAQGDVLTGS</sequence>
<dbReference type="KEGG" id="sng:SNE_A19840"/>
<dbReference type="AlphaFoldDB" id="F8L3K2"/>
<name>F8L3K2_SIMNZ</name>